<evidence type="ECO:0000313" key="2">
    <source>
        <dbReference type="Proteomes" id="UP001156882"/>
    </source>
</evidence>
<comment type="caution">
    <text evidence="1">The sequence shown here is derived from an EMBL/GenBank/DDBJ whole genome shotgun (WGS) entry which is preliminary data.</text>
</comment>
<proteinExistence type="predicted"/>
<organism evidence="1 2">
    <name type="scientific">Labrys miyagiensis</name>
    <dbReference type="NCBI Taxonomy" id="346912"/>
    <lineage>
        <taxon>Bacteria</taxon>
        <taxon>Pseudomonadati</taxon>
        <taxon>Pseudomonadota</taxon>
        <taxon>Alphaproteobacteria</taxon>
        <taxon>Hyphomicrobiales</taxon>
        <taxon>Xanthobacteraceae</taxon>
        <taxon>Labrys</taxon>
    </lineage>
</organism>
<evidence type="ECO:0000313" key="1">
    <source>
        <dbReference type="EMBL" id="GLS22186.1"/>
    </source>
</evidence>
<dbReference type="EMBL" id="BSPC01000058">
    <property type="protein sequence ID" value="GLS22186.1"/>
    <property type="molecule type" value="Genomic_DNA"/>
</dbReference>
<reference evidence="2" key="1">
    <citation type="journal article" date="2019" name="Int. J. Syst. Evol. Microbiol.">
        <title>The Global Catalogue of Microorganisms (GCM) 10K type strain sequencing project: providing services to taxonomists for standard genome sequencing and annotation.</title>
        <authorList>
            <consortium name="The Broad Institute Genomics Platform"/>
            <consortium name="The Broad Institute Genome Sequencing Center for Infectious Disease"/>
            <person name="Wu L."/>
            <person name="Ma J."/>
        </authorList>
    </citation>
    <scope>NUCLEOTIDE SEQUENCE [LARGE SCALE GENOMIC DNA]</scope>
    <source>
        <strain evidence="2">NBRC 101365</strain>
    </source>
</reference>
<name>A0ABQ6CPB5_9HYPH</name>
<gene>
    <name evidence="1" type="ORF">GCM10007874_52030</name>
</gene>
<protein>
    <submittedName>
        <fullName evidence="1">Uncharacterized protein</fullName>
    </submittedName>
</protein>
<keyword evidence="2" id="KW-1185">Reference proteome</keyword>
<dbReference type="Proteomes" id="UP001156882">
    <property type="component" value="Unassembled WGS sequence"/>
</dbReference>
<sequence>MPLKEEVDEGMGLLRHARGRQLGDHEILEMALETELALAQELHREDQVAGHQAQELGRDITMRRFEVR</sequence>
<accession>A0ABQ6CPB5</accession>